<proteinExistence type="predicted"/>
<organism evidence="1">
    <name type="scientific">Tetraselmis chuii</name>
    <dbReference type="NCBI Taxonomy" id="63592"/>
    <lineage>
        <taxon>Eukaryota</taxon>
        <taxon>Viridiplantae</taxon>
        <taxon>Chlorophyta</taxon>
        <taxon>core chlorophytes</taxon>
        <taxon>Chlorodendrophyceae</taxon>
        <taxon>Chlorodendrales</taxon>
        <taxon>Chlorodendraceae</taxon>
        <taxon>Tetraselmis</taxon>
    </lineage>
</organism>
<protein>
    <submittedName>
        <fullName evidence="1">Uncharacterized protein</fullName>
    </submittedName>
</protein>
<gene>
    <name evidence="1" type="ORF">TCHU04912_LOCUS2160</name>
</gene>
<evidence type="ECO:0000313" key="1">
    <source>
        <dbReference type="EMBL" id="CAD9199927.1"/>
    </source>
</evidence>
<name>A0A7S1SIL9_9CHLO</name>
<sequence>MTGFHINHAQLLCSGTSWAQTCMNAAGCQLLTAYTSQSVYSSPSSSTFSFRSSALASLMSLCNDSCSSGHDRKVNTPCASASTQYSPNSSTARTGDSWTIGRAPLSNSKLRAASQADKKAASAAPSQTTLMVVIGMKFCRGAVEDLRWLRKETHRAK</sequence>
<dbReference type="EMBL" id="HBGG01004630">
    <property type="protein sequence ID" value="CAD9199927.1"/>
    <property type="molecule type" value="Transcribed_RNA"/>
</dbReference>
<accession>A0A7S1SIL9</accession>
<dbReference type="AlphaFoldDB" id="A0A7S1SIL9"/>
<reference evidence="1" key="1">
    <citation type="submission" date="2021-01" db="EMBL/GenBank/DDBJ databases">
        <authorList>
            <person name="Corre E."/>
            <person name="Pelletier E."/>
            <person name="Niang G."/>
            <person name="Scheremetjew M."/>
            <person name="Finn R."/>
            <person name="Kale V."/>
            <person name="Holt S."/>
            <person name="Cochrane G."/>
            <person name="Meng A."/>
            <person name="Brown T."/>
            <person name="Cohen L."/>
        </authorList>
    </citation>
    <scope>NUCLEOTIDE SEQUENCE</scope>
    <source>
        <strain evidence="1">PLY429</strain>
    </source>
</reference>